<dbReference type="AlphaFoldDB" id="A0A9X3BGT8"/>
<dbReference type="RefSeq" id="WP_279295552.1">
    <property type="nucleotide sequence ID" value="NZ_JAOTIF010000001.1"/>
</dbReference>
<evidence type="ECO:0000256" key="1">
    <source>
        <dbReference type="ARBA" id="ARBA00001933"/>
    </source>
</evidence>
<feature type="site" description="Participates in the substrate recognition with KAPA and in a stacking interaction with the adenine ring of SAM" evidence="9">
    <location>
        <position position="15"/>
    </location>
</feature>
<dbReference type="PANTHER" id="PTHR42684:SF3">
    <property type="entry name" value="ADENOSYLMETHIONINE-8-AMINO-7-OXONONANOATE AMINOTRANSFERASE"/>
    <property type="match status" value="1"/>
</dbReference>
<dbReference type="GO" id="GO:0005737">
    <property type="term" value="C:cytoplasm"/>
    <property type="evidence" value="ECO:0007669"/>
    <property type="project" value="UniProtKB-SubCell"/>
</dbReference>
<comment type="pathway">
    <text evidence="2 9">Cofactor biosynthesis; biotin biosynthesis; 7,8-diaminononanoate from 8-amino-7-oxononanoate (SAM route): step 1/1.</text>
</comment>
<dbReference type="EMBL" id="JAOTIF010000001">
    <property type="protein sequence ID" value="MCU7548108.1"/>
    <property type="molecule type" value="Genomic_DNA"/>
</dbReference>
<dbReference type="PANTHER" id="PTHR42684">
    <property type="entry name" value="ADENOSYLMETHIONINE-8-AMINO-7-OXONONANOATE AMINOTRANSFERASE"/>
    <property type="match status" value="1"/>
</dbReference>
<feature type="binding site" evidence="9">
    <location>
        <position position="266"/>
    </location>
    <ligand>
        <name>substrate</name>
    </ligand>
</feature>
<dbReference type="NCBIfam" id="TIGR00508">
    <property type="entry name" value="bioA"/>
    <property type="match status" value="1"/>
</dbReference>
<dbReference type="InterPro" id="IPR049704">
    <property type="entry name" value="Aminotrans_3_PPA_site"/>
</dbReference>
<dbReference type="CDD" id="cd00610">
    <property type="entry name" value="OAT_like"/>
    <property type="match status" value="1"/>
</dbReference>
<sequence>MNWAEKDKAYIWHPFTQMKLAGEAIHIERAEGCYLYSSNGDQYLDGISSWWVNIHGHAHPYIAEKIAQQCLQLEHVIFAGFTHTPAIKLAEKLLALLPGSFSKVFYSDNGSTAVEVALKMALQYWYNKGEIGKTKIIAFEDAYHGDTFGAMSVGARSVFTAAFQELLFDVVHIPLPSDDNIDQCTEMLQQMTSKGDVAAFIFEPLVLGAAGMKMYKPEHLDMLLAVAKRNGVLCIADEVMTGFGRSGKNFAIEHLVHRPDIICLSKGITGGFLPLSVTICTEDIYQAFYSDEATKALFHGHSYTANPVACAAALASMEILTQPETQQQIRLIAQEHHSFLQNIKDHPFIKGARQTGTILALEIKTTENTSYFNLIRDDAYNFCLGKGVLLRPLGNIIYFMPPYCITQTELQLVYGVIIDMLHYLQEKYT</sequence>
<dbReference type="GO" id="GO:0009102">
    <property type="term" value="P:biotin biosynthetic process"/>
    <property type="evidence" value="ECO:0007669"/>
    <property type="project" value="UniProtKB-UniRule"/>
</dbReference>
<dbReference type="InterPro" id="IPR015421">
    <property type="entry name" value="PyrdxlP-dep_Trfase_major"/>
</dbReference>
<protein>
    <recommendedName>
        <fullName evidence="9">Adenosylmethionine-8-amino-7-oxononanoate aminotransferase</fullName>
        <ecNumber evidence="9">2.6.1.62</ecNumber>
    </recommendedName>
    <alternativeName>
        <fullName evidence="9">7,8-diamino-pelargonic acid aminotransferase</fullName>
        <shortName evidence="9">DAPA AT</shortName>
        <shortName evidence="9">DAPA aminotransferase</shortName>
    </alternativeName>
    <alternativeName>
        <fullName evidence="9">7,8-diaminononanoate synthase</fullName>
        <shortName evidence="9">DANS</shortName>
    </alternativeName>
    <alternativeName>
        <fullName evidence="9">Diaminopelargonic acid synthase</fullName>
    </alternativeName>
</protein>
<evidence type="ECO:0000313" key="11">
    <source>
        <dbReference type="Proteomes" id="UP001155483"/>
    </source>
</evidence>
<keyword evidence="5 9" id="KW-0949">S-adenosyl-L-methionine</keyword>
<comment type="subcellular location">
    <subcellularLocation>
        <location evidence="9">Cytoplasm</location>
    </subcellularLocation>
</comment>
<keyword evidence="3 9" id="KW-0032">Aminotransferase</keyword>
<dbReference type="InterPro" id="IPR015422">
    <property type="entry name" value="PyrdxlP-dep_Trfase_small"/>
</dbReference>
<dbReference type="Gene3D" id="3.90.1150.10">
    <property type="entry name" value="Aspartate Aminotransferase, domain 1"/>
    <property type="match status" value="1"/>
</dbReference>
<name>A0A9X3BGT8_9BACT</name>
<evidence type="ECO:0000256" key="3">
    <source>
        <dbReference type="ARBA" id="ARBA00022576"/>
    </source>
</evidence>
<dbReference type="EC" id="2.6.1.62" evidence="9"/>
<evidence type="ECO:0000256" key="9">
    <source>
        <dbReference type="HAMAP-Rule" id="MF_00834"/>
    </source>
</evidence>
<organism evidence="10 11">
    <name type="scientific">Paraflavisolibacter caeni</name>
    <dbReference type="NCBI Taxonomy" id="2982496"/>
    <lineage>
        <taxon>Bacteria</taxon>
        <taxon>Pseudomonadati</taxon>
        <taxon>Bacteroidota</taxon>
        <taxon>Chitinophagia</taxon>
        <taxon>Chitinophagales</taxon>
        <taxon>Chitinophagaceae</taxon>
        <taxon>Paraflavisolibacter</taxon>
    </lineage>
</organism>
<comment type="function">
    <text evidence="9">Catalyzes the transfer of the alpha-amino group from S-adenosyl-L-methionine (SAM) to 7-keto-8-aminopelargonic acid (KAPA) to form 7,8-diaminopelargonic acid (DAPA). It is the only aminotransferase known to utilize SAM as an amino donor.</text>
</comment>
<dbReference type="GO" id="GO:0004141">
    <property type="term" value="F:dethiobiotin synthase activity"/>
    <property type="evidence" value="ECO:0007669"/>
    <property type="project" value="TreeGrafter"/>
</dbReference>
<dbReference type="SUPFAM" id="SSF53383">
    <property type="entry name" value="PLP-dependent transferases"/>
    <property type="match status" value="1"/>
</dbReference>
<keyword evidence="11" id="KW-1185">Reference proteome</keyword>
<feature type="modified residue" description="N6-(pyridoxal phosphate)lysine" evidence="9">
    <location>
        <position position="266"/>
    </location>
</feature>
<feature type="binding site" evidence="9">
    <location>
        <position position="237"/>
    </location>
    <ligand>
        <name>pyridoxal 5'-phosphate</name>
        <dbReference type="ChEBI" id="CHEBI:597326"/>
    </ligand>
</feature>
<feature type="binding site" evidence="9">
    <location>
        <position position="391"/>
    </location>
    <ligand>
        <name>substrate</name>
    </ligand>
</feature>
<dbReference type="GO" id="GO:0030170">
    <property type="term" value="F:pyridoxal phosphate binding"/>
    <property type="evidence" value="ECO:0007669"/>
    <property type="project" value="UniProtKB-UniRule"/>
</dbReference>
<comment type="caution">
    <text evidence="10">The sequence shown here is derived from an EMBL/GenBank/DDBJ whole genome shotgun (WGS) entry which is preliminary data.</text>
</comment>
<evidence type="ECO:0000256" key="2">
    <source>
        <dbReference type="ARBA" id="ARBA00005063"/>
    </source>
</evidence>
<reference evidence="10" key="1">
    <citation type="submission" date="2022-09" db="EMBL/GenBank/DDBJ databases">
        <authorList>
            <person name="Yuan C."/>
            <person name="Ke Z."/>
        </authorList>
    </citation>
    <scope>NUCLEOTIDE SEQUENCE</scope>
    <source>
        <strain evidence="10">LB-8</strain>
    </source>
</reference>
<comment type="subunit">
    <text evidence="9">Homodimer.</text>
</comment>
<proteinExistence type="inferred from homology"/>
<dbReference type="HAMAP" id="MF_00834">
    <property type="entry name" value="BioA"/>
    <property type="match status" value="1"/>
</dbReference>
<dbReference type="InterPro" id="IPR015424">
    <property type="entry name" value="PyrdxlP-dep_Trfase"/>
</dbReference>
<evidence type="ECO:0000256" key="5">
    <source>
        <dbReference type="ARBA" id="ARBA00022691"/>
    </source>
</evidence>
<feature type="binding site" evidence="9">
    <location>
        <position position="50"/>
    </location>
    <ligand>
        <name>substrate</name>
    </ligand>
</feature>
<comment type="similarity">
    <text evidence="9">Belongs to the class-III pyridoxal-phosphate-dependent aminotransferase family. BioA subfamily.</text>
</comment>
<evidence type="ECO:0000256" key="4">
    <source>
        <dbReference type="ARBA" id="ARBA00022679"/>
    </source>
</evidence>
<feature type="binding site" evidence="9">
    <location>
        <position position="143"/>
    </location>
    <ligand>
        <name>substrate</name>
    </ligand>
</feature>
<feature type="binding site" evidence="9">
    <location>
        <position position="300"/>
    </location>
    <ligand>
        <name>substrate</name>
    </ligand>
</feature>
<comment type="cofactor">
    <cofactor evidence="1 9">
        <name>pyridoxal 5'-phosphate</name>
        <dbReference type="ChEBI" id="CHEBI:597326"/>
    </cofactor>
</comment>
<dbReference type="GO" id="GO:0004015">
    <property type="term" value="F:adenosylmethionine-8-amino-7-oxononanoate transaminase activity"/>
    <property type="evidence" value="ECO:0007669"/>
    <property type="project" value="UniProtKB-UniRule"/>
</dbReference>
<dbReference type="Pfam" id="PF00202">
    <property type="entry name" value="Aminotran_3"/>
    <property type="match status" value="1"/>
</dbReference>
<reference evidence="10" key="2">
    <citation type="submission" date="2023-04" db="EMBL/GenBank/DDBJ databases">
        <title>Paracnuella aquatica gen. nov., sp. nov., a member of the family Chitinophagaceae isolated from a hot spring.</title>
        <authorList>
            <person name="Wang C."/>
        </authorList>
    </citation>
    <scope>NUCLEOTIDE SEQUENCE</scope>
    <source>
        <strain evidence="10">LB-8</strain>
    </source>
</reference>
<comment type="catalytic activity">
    <reaction evidence="8 9">
        <text>(8S)-8-amino-7-oxononanoate + S-adenosyl-L-methionine = S-adenosyl-4-methylsulfanyl-2-oxobutanoate + (7R,8S)-7,8-diammoniononanoate</text>
        <dbReference type="Rhea" id="RHEA:16861"/>
        <dbReference type="ChEBI" id="CHEBI:16490"/>
        <dbReference type="ChEBI" id="CHEBI:59789"/>
        <dbReference type="ChEBI" id="CHEBI:149468"/>
        <dbReference type="ChEBI" id="CHEBI:149469"/>
        <dbReference type="EC" id="2.6.1.62"/>
    </reaction>
</comment>
<dbReference type="Gene3D" id="3.40.640.10">
    <property type="entry name" value="Type I PLP-dependent aspartate aminotransferase-like (Major domain)"/>
    <property type="match status" value="1"/>
</dbReference>
<keyword evidence="9" id="KW-0963">Cytoplasm</keyword>
<accession>A0A9X3BGT8</accession>
<dbReference type="PROSITE" id="PS00600">
    <property type="entry name" value="AA_TRANSFER_CLASS_3"/>
    <property type="match status" value="1"/>
</dbReference>
<keyword evidence="6 9" id="KW-0093">Biotin biosynthesis</keyword>
<evidence type="ECO:0000256" key="8">
    <source>
        <dbReference type="ARBA" id="ARBA00048449"/>
    </source>
</evidence>
<dbReference type="FunFam" id="3.40.640.10:FF:000004">
    <property type="entry name" value="Acetylornithine aminotransferase"/>
    <property type="match status" value="1"/>
</dbReference>
<keyword evidence="4 9" id="KW-0808">Transferase</keyword>
<dbReference type="NCBIfam" id="NF004624">
    <property type="entry name" value="PRK05964.1"/>
    <property type="match status" value="1"/>
</dbReference>
<evidence type="ECO:0000256" key="7">
    <source>
        <dbReference type="ARBA" id="ARBA00022898"/>
    </source>
</evidence>
<evidence type="ECO:0000256" key="6">
    <source>
        <dbReference type="ARBA" id="ARBA00022756"/>
    </source>
</evidence>
<feature type="binding site" evidence="9">
    <location>
        <begin position="301"/>
        <end position="302"/>
    </location>
    <ligand>
        <name>pyridoxal 5'-phosphate</name>
        <dbReference type="ChEBI" id="CHEBI:597326"/>
    </ligand>
</feature>
<gene>
    <name evidence="9 10" type="primary">bioA</name>
    <name evidence="10" type="ORF">OCK74_03230</name>
</gene>
<dbReference type="InterPro" id="IPR005815">
    <property type="entry name" value="BioA"/>
</dbReference>
<evidence type="ECO:0000313" key="10">
    <source>
        <dbReference type="EMBL" id="MCU7548108.1"/>
    </source>
</evidence>
<dbReference type="Proteomes" id="UP001155483">
    <property type="component" value="Unassembled WGS sequence"/>
</dbReference>
<feature type="binding site" evidence="9">
    <location>
        <begin position="110"/>
        <end position="111"/>
    </location>
    <ligand>
        <name>pyridoxal 5'-phosphate</name>
        <dbReference type="ChEBI" id="CHEBI:597326"/>
    </ligand>
</feature>
<dbReference type="GO" id="GO:0051537">
    <property type="term" value="F:2 iron, 2 sulfur cluster binding"/>
    <property type="evidence" value="ECO:0007669"/>
    <property type="project" value="UniProtKB-KW"/>
</dbReference>
<keyword evidence="7 9" id="KW-0663">Pyridoxal phosphate</keyword>
<dbReference type="InterPro" id="IPR005814">
    <property type="entry name" value="Aminotrans_3"/>
</dbReference>